<sequence length="180" mass="20569">QERSRNKQVKKGPNQGIWQSTHHPSLHCFDRNLIVFASDHQYPDHSVQLDFHFARGGRGTTHWHGLLQGHSLFLDMPHRVLDLNCRESLTATLEYIEEKTEADQVFINFHKSRSDRADLLRAFGFLGFELVHPDHPALPPWEDTIFMAYTMEQGLCQEQETPPAGTPDQADGAATVNSFH</sequence>
<comment type="subcellular location">
    <subcellularLocation>
        <location evidence="2">Cytoplasm</location>
    </subcellularLocation>
    <subcellularLocation>
        <location evidence="1">Nucleus</location>
    </subcellularLocation>
</comment>
<evidence type="ECO:0000256" key="8">
    <source>
        <dbReference type="ARBA" id="ARBA00053466"/>
    </source>
</evidence>
<comment type="similarity">
    <text evidence="3">Belongs to the ODC antizyme family.</text>
</comment>
<dbReference type="Proteomes" id="UP000694545">
    <property type="component" value="Unplaced"/>
</dbReference>
<keyword evidence="12" id="KW-1185">Reference proteome</keyword>
<evidence type="ECO:0000256" key="6">
    <source>
        <dbReference type="ARBA" id="ARBA00022758"/>
    </source>
</evidence>
<evidence type="ECO:0000313" key="12">
    <source>
        <dbReference type="Proteomes" id="UP000694545"/>
    </source>
</evidence>
<dbReference type="Pfam" id="PF02100">
    <property type="entry name" value="ODC_AZ"/>
    <property type="match status" value="1"/>
</dbReference>
<dbReference type="InterPro" id="IPR016181">
    <property type="entry name" value="Acyl_CoA_acyltransferase"/>
</dbReference>
<evidence type="ECO:0000256" key="5">
    <source>
        <dbReference type="ARBA" id="ARBA00022553"/>
    </source>
</evidence>
<evidence type="ECO:0000256" key="4">
    <source>
        <dbReference type="ARBA" id="ARBA00022490"/>
    </source>
</evidence>
<evidence type="ECO:0000256" key="10">
    <source>
        <dbReference type="SAM" id="MobiDB-lite"/>
    </source>
</evidence>
<dbReference type="Ensembl" id="ENSVKKT00000006449.1">
    <property type="protein sequence ID" value="ENSVKKP00000006285.1"/>
    <property type="gene ID" value="ENSVKKG00000004560.1"/>
</dbReference>
<evidence type="ECO:0000256" key="7">
    <source>
        <dbReference type="ARBA" id="ARBA00023242"/>
    </source>
</evidence>
<evidence type="ECO:0000256" key="1">
    <source>
        <dbReference type="ARBA" id="ARBA00004123"/>
    </source>
</evidence>
<organism evidence="11 12">
    <name type="scientific">Varanus komodoensis</name>
    <name type="common">Komodo dragon</name>
    <dbReference type="NCBI Taxonomy" id="61221"/>
    <lineage>
        <taxon>Eukaryota</taxon>
        <taxon>Metazoa</taxon>
        <taxon>Chordata</taxon>
        <taxon>Craniata</taxon>
        <taxon>Vertebrata</taxon>
        <taxon>Euteleostomi</taxon>
        <taxon>Lepidosauria</taxon>
        <taxon>Squamata</taxon>
        <taxon>Bifurcata</taxon>
        <taxon>Unidentata</taxon>
        <taxon>Episquamata</taxon>
        <taxon>Toxicofera</taxon>
        <taxon>Anguimorpha</taxon>
        <taxon>Paleoanguimorpha</taxon>
        <taxon>Varanoidea</taxon>
        <taxon>Varanidae</taxon>
        <taxon>Varanus</taxon>
    </lineage>
</organism>
<dbReference type="GO" id="GO:0045732">
    <property type="term" value="P:positive regulation of protein catabolic process"/>
    <property type="evidence" value="ECO:0007669"/>
    <property type="project" value="TreeGrafter"/>
</dbReference>
<dbReference type="GO" id="GO:0005634">
    <property type="term" value="C:nucleus"/>
    <property type="evidence" value="ECO:0007669"/>
    <property type="project" value="UniProtKB-SubCell"/>
</dbReference>
<dbReference type="InterPro" id="IPR002993">
    <property type="entry name" value="ODC_AZ"/>
</dbReference>
<dbReference type="PANTHER" id="PTHR10279">
    <property type="entry name" value="ORNITHINE DECARBOXYLASE ANTIZYME"/>
    <property type="match status" value="1"/>
</dbReference>
<keyword evidence="4" id="KW-0963">Cytoplasm</keyword>
<feature type="region of interest" description="Disordered" evidence="10">
    <location>
        <begin position="158"/>
        <end position="180"/>
    </location>
</feature>
<dbReference type="SUPFAM" id="SSF55729">
    <property type="entry name" value="Acyl-CoA N-acyltransferases (Nat)"/>
    <property type="match status" value="1"/>
</dbReference>
<reference evidence="11" key="1">
    <citation type="submission" date="2025-08" db="UniProtKB">
        <authorList>
            <consortium name="Ensembl"/>
        </authorList>
    </citation>
    <scope>IDENTIFICATION</scope>
</reference>
<proteinExistence type="inferred from homology"/>
<name>A0A8D2IZW1_VARKO</name>
<protein>
    <recommendedName>
        <fullName evidence="9">Ornithine decarboxylase antizyme 3</fullName>
    </recommendedName>
</protein>
<dbReference type="Gene3D" id="3.40.630.60">
    <property type="match status" value="1"/>
</dbReference>
<evidence type="ECO:0000256" key="3">
    <source>
        <dbReference type="ARBA" id="ARBA00008796"/>
    </source>
</evidence>
<evidence type="ECO:0000256" key="9">
    <source>
        <dbReference type="ARBA" id="ARBA00071308"/>
    </source>
</evidence>
<dbReference type="GO" id="GO:0075523">
    <property type="term" value="P:viral translational frameshifting"/>
    <property type="evidence" value="ECO:0007669"/>
    <property type="project" value="UniProtKB-KW"/>
</dbReference>
<dbReference type="PANTHER" id="PTHR10279:SF9">
    <property type="entry name" value="ORNITHINE DECARBOXYLASE ANTIZYME 3"/>
    <property type="match status" value="1"/>
</dbReference>
<dbReference type="OMA" id="MAYTMEQ"/>
<dbReference type="GO" id="GO:0008073">
    <property type="term" value="F:ornithine decarboxylase inhibitor activity"/>
    <property type="evidence" value="ECO:0007669"/>
    <property type="project" value="InterPro"/>
</dbReference>
<dbReference type="FunFam" id="3.40.630.60:FF:000002">
    <property type="entry name" value="Ornithine decarboxylase antizyme 3"/>
    <property type="match status" value="1"/>
</dbReference>
<keyword evidence="6" id="KW-0688">Ribosomal frameshifting</keyword>
<evidence type="ECO:0000256" key="2">
    <source>
        <dbReference type="ARBA" id="ARBA00004496"/>
    </source>
</evidence>
<comment type="function">
    <text evidence="8">Ornithine decarboxylase (ODC) antizyme protein that negatively regulates ODC activity and intracellular polyamine biosynthesis and uptake in response to increased intracellular polyamine levels. Binds to ODC monomers, inhibiting the assembly of the functional ODC homodimers. Does not target the ODC monomers for degradation, which allows a protein synthesis-independent restoration of ODC activity. Stabilizes AZIN2 by interfering with its ubiquitination. Involved in the translocation of AZNI2 from ER-Golgi intermediate compartment (ERGIC) to the cytosol. Probably plays a key role in spermatogenesis by regulating the intracellular concentration of polyamines in haploid germ cells.</text>
</comment>
<accession>A0A8D2IZW1</accession>
<dbReference type="AlphaFoldDB" id="A0A8D2IZW1"/>
<evidence type="ECO:0000313" key="11">
    <source>
        <dbReference type="Ensembl" id="ENSVKKP00000006285.1"/>
    </source>
</evidence>
<keyword evidence="7" id="KW-0539">Nucleus</keyword>
<reference evidence="11" key="2">
    <citation type="submission" date="2025-09" db="UniProtKB">
        <authorList>
            <consortium name="Ensembl"/>
        </authorList>
    </citation>
    <scope>IDENTIFICATION</scope>
</reference>
<keyword evidence="5" id="KW-0597">Phosphoprotein</keyword>
<dbReference type="GO" id="GO:0005737">
    <property type="term" value="C:cytoplasm"/>
    <property type="evidence" value="ECO:0007669"/>
    <property type="project" value="UniProtKB-SubCell"/>
</dbReference>
<dbReference type="InterPro" id="IPR038581">
    <property type="entry name" value="ODC_AZ_sf"/>
</dbReference>